<reference evidence="2 3" key="1">
    <citation type="journal article" date="2013" name="Genome Announc.">
        <title>Complete Genome Sequence of the Carbazole Degrader Pseudomonas resinovorans Strain CA10 (NBRC 106553).</title>
        <authorList>
            <person name="Shintani M."/>
            <person name="Hosoyama A."/>
            <person name="Ohji S."/>
            <person name="Tsuchikane K."/>
            <person name="Takarada H."/>
            <person name="Yamazoe A."/>
            <person name="Fujita N."/>
            <person name="Nojiri H."/>
        </authorList>
    </citation>
    <scope>NUCLEOTIDE SEQUENCE [LARGE SCALE GENOMIC DNA]</scope>
    <source>
        <strain evidence="2 3">NBRC 106553</strain>
    </source>
</reference>
<sequence length="187" mass="21024">MSRLQSAQPLTASPAVPADDHWIEALDDGSHVLIRPLRAEDREREREFIRRLSPETRHLRFLCAIKEASPALLDQLMDVDYRDRMAFVALVHRDGELIEVGVSRYAATDEPGHCECAVTVADDWLGRGLGVVLMRHLIDSARNNGFKRIYSVDAATNAGMQRTARALGFNCRRDPHDATQVIHSLEL</sequence>
<dbReference type="InterPro" id="IPR000182">
    <property type="entry name" value="GNAT_dom"/>
</dbReference>
<dbReference type="eggNOG" id="COG0454">
    <property type="taxonomic scope" value="Bacteria"/>
</dbReference>
<dbReference type="KEGG" id="pre:PCA10_26880"/>
<dbReference type="PROSITE" id="PS51186">
    <property type="entry name" value="GNAT"/>
    <property type="match status" value="1"/>
</dbReference>
<evidence type="ECO:0000259" key="1">
    <source>
        <dbReference type="PROSITE" id="PS51186"/>
    </source>
</evidence>
<evidence type="ECO:0000313" key="2">
    <source>
        <dbReference type="EMBL" id="BAN48420.1"/>
    </source>
</evidence>
<dbReference type="Proteomes" id="UP000015503">
    <property type="component" value="Chromosome"/>
</dbReference>
<dbReference type="Pfam" id="PF00583">
    <property type="entry name" value="Acetyltransf_1"/>
    <property type="match status" value="1"/>
</dbReference>
<dbReference type="SUPFAM" id="SSF55729">
    <property type="entry name" value="Acyl-CoA N-acyltransferases (Nat)"/>
    <property type="match status" value="1"/>
</dbReference>
<dbReference type="Gene3D" id="3.40.630.30">
    <property type="match status" value="1"/>
</dbReference>
<dbReference type="CDD" id="cd04301">
    <property type="entry name" value="NAT_SF"/>
    <property type="match status" value="1"/>
</dbReference>
<organism evidence="2 3">
    <name type="scientific">Metapseudomonas resinovorans NBRC 106553</name>
    <dbReference type="NCBI Taxonomy" id="1245471"/>
    <lineage>
        <taxon>Bacteria</taxon>
        <taxon>Pseudomonadati</taxon>
        <taxon>Pseudomonadota</taxon>
        <taxon>Gammaproteobacteria</taxon>
        <taxon>Pseudomonadales</taxon>
        <taxon>Pseudomonadaceae</taxon>
        <taxon>Metapseudomonas</taxon>
    </lineage>
</organism>
<protein>
    <submittedName>
        <fullName evidence="2">Putative acetyltransferase</fullName>
    </submittedName>
</protein>
<accession>S6AIZ9</accession>
<keyword evidence="3" id="KW-1185">Reference proteome</keyword>
<evidence type="ECO:0000313" key="3">
    <source>
        <dbReference type="Proteomes" id="UP000015503"/>
    </source>
</evidence>
<dbReference type="RefSeq" id="WP_016492614.1">
    <property type="nucleotide sequence ID" value="NC_021499.1"/>
</dbReference>
<dbReference type="GO" id="GO:0016747">
    <property type="term" value="F:acyltransferase activity, transferring groups other than amino-acyl groups"/>
    <property type="evidence" value="ECO:0007669"/>
    <property type="project" value="InterPro"/>
</dbReference>
<name>S6AIZ9_METRE</name>
<keyword evidence="2" id="KW-0808">Transferase</keyword>
<dbReference type="EMBL" id="AP013068">
    <property type="protein sequence ID" value="BAN48420.1"/>
    <property type="molecule type" value="Genomic_DNA"/>
</dbReference>
<dbReference type="InterPro" id="IPR016181">
    <property type="entry name" value="Acyl_CoA_acyltransferase"/>
</dbReference>
<feature type="domain" description="N-acetyltransferase" evidence="1">
    <location>
        <begin position="32"/>
        <end position="187"/>
    </location>
</feature>
<dbReference type="AlphaFoldDB" id="S6AIZ9"/>
<dbReference type="STRING" id="1245471.PCA10_26880"/>
<dbReference type="OrthoDB" id="9807426at2"/>
<dbReference type="PATRIC" id="fig|1245471.3.peg.2722"/>
<proteinExistence type="predicted"/>
<gene>
    <name evidence="2" type="ORF">PCA10_26880</name>
</gene>
<dbReference type="HOGENOM" id="CLU_105788_0_0_6"/>